<dbReference type="Pfam" id="PF12802">
    <property type="entry name" value="MarR_2"/>
    <property type="match status" value="1"/>
</dbReference>
<proteinExistence type="predicted"/>
<dbReference type="EMBL" id="LQYE01000028">
    <property type="protein sequence ID" value="OAT67867.1"/>
    <property type="molecule type" value="Genomic_DNA"/>
</dbReference>
<evidence type="ECO:0000313" key="3">
    <source>
        <dbReference type="Proteomes" id="UP000186919"/>
    </source>
</evidence>
<dbReference type="InterPro" id="IPR039422">
    <property type="entry name" value="MarR/SlyA-like"/>
</dbReference>
<dbReference type="PRINTS" id="PR00598">
    <property type="entry name" value="HTHMARR"/>
</dbReference>
<sequence>MTAQAVSVTDPPAAAHDFPVSFAVFALARIHRAAAGMLSDIGLHLGQEIMLIQLNAAVGRSQKSLRELLRADHSTVAKSVARLQKAGLVTRSKADYDERVSLVTLTPAGAELREKALAAWAGLEDITVSRLTEPEQRQFVALAGKLVSHTDEKT</sequence>
<dbReference type="InterPro" id="IPR036390">
    <property type="entry name" value="WH_DNA-bd_sf"/>
</dbReference>
<dbReference type="GO" id="GO:0006950">
    <property type="term" value="P:response to stress"/>
    <property type="evidence" value="ECO:0007669"/>
    <property type="project" value="TreeGrafter"/>
</dbReference>
<dbReference type="PROSITE" id="PS50995">
    <property type="entry name" value="HTH_MARR_2"/>
    <property type="match status" value="1"/>
</dbReference>
<evidence type="ECO:0000313" key="2">
    <source>
        <dbReference type="EMBL" id="OAT67867.1"/>
    </source>
</evidence>
<comment type="caution">
    <text evidence="2">The sequence shown here is derived from an EMBL/GenBank/DDBJ whole genome shotgun (WGS) entry which is preliminary data.</text>
</comment>
<protein>
    <recommendedName>
        <fullName evidence="1">HTH marR-type domain-containing protein</fullName>
    </recommendedName>
</protein>
<dbReference type="Gene3D" id="1.10.10.10">
    <property type="entry name" value="Winged helix-like DNA-binding domain superfamily/Winged helix DNA-binding domain"/>
    <property type="match status" value="1"/>
</dbReference>
<accession>A0A179V8B7</accession>
<name>A0A179V8B7_9MYCO</name>
<gene>
    <name evidence="2" type="ORF">AWB85_12170</name>
</gene>
<dbReference type="SUPFAM" id="SSF46785">
    <property type="entry name" value="Winged helix' DNA-binding domain"/>
    <property type="match status" value="1"/>
</dbReference>
<dbReference type="InterPro" id="IPR000835">
    <property type="entry name" value="HTH_MarR-typ"/>
</dbReference>
<reference evidence="2 3" key="1">
    <citation type="submission" date="2016-01" db="EMBL/GenBank/DDBJ databases">
        <title>Mycobacterium immunogenum strain CD11_6 genome sequencing and assembly.</title>
        <authorList>
            <person name="Kaur G."/>
            <person name="Nair G.R."/>
            <person name="Mayilraj S."/>
        </authorList>
    </citation>
    <scope>NUCLEOTIDE SEQUENCE [LARGE SCALE GENOMIC DNA]</scope>
    <source>
        <strain evidence="2 3">CD11-6</strain>
    </source>
</reference>
<evidence type="ECO:0000259" key="1">
    <source>
        <dbReference type="PROSITE" id="PS50995"/>
    </source>
</evidence>
<dbReference type="InterPro" id="IPR036388">
    <property type="entry name" value="WH-like_DNA-bd_sf"/>
</dbReference>
<organism evidence="2 3">
    <name type="scientific">Mycobacteroides immunogenum</name>
    <dbReference type="NCBI Taxonomy" id="83262"/>
    <lineage>
        <taxon>Bacteria</taxon>
        <taxon>Bacillati</taxon>
        <taxon>Actinomycetota</taxon>
        <taxon>Actinomycetes</taxon>
        <taxon>Mycobacteriales</taxon>
        <taxon>Mycobacteriaceae</taxon>
        <taxon>Mycobacteroides</taxon>
    </lineage>
</organism>
<dbReference type="AlphaFoldDB" id="A0A179V8B7"/>
<dbReference type="SMART" id="SM00347">
    <property type="entry name" value="HTH_MARR"/>
    <property type="match status" value="1"/>
</dbReference>
<dbReference type="PANTHER" id="PTHR33164">
    <property type="entry name" value="TRANSCRIPTIONAL REGULATOR, MARR FAMILY"/>
    <property type="match status" value="1"/>
</dbReference>
<dbReference type="GO" id="GO:0003700">
    <property type="term" value="F:DNA-binding transcription factor activity"/>
    <property type="evidence" value="ECO:0007669"/>
    <property type="project" value="InterPro"/>
</dbReference>
<dbReference type="Proteomes" id="UP000186919">
    <property type="component" value="Unassembled WGS sequence"/>
</dbReference>
<feature type="domain" description="HTH marR-type" evidence="1">
    <location>
        <begin position="1"/>
        <end position="148"/>
    </location>
</feature>
<dbReference type="PANTHER" id="PTHR33164:SF43">
    <property type="entry name" value="HTH-TYPE TRANSCRIPTIONAL REPRESSOR YETL"/>
    <property type="match status" value="1"/>
</dbReference>